<sequence length="147" mass="16207">MTVVAEIKGAEGEADSDDKPKRSKKKLLIVLVAVLLVGAAAWWFVLRPTPPEEPKPGEMLPLESTQINLADGHYLKIGIALQMVEGAHEIDGSKALDATIDLFSGQDVTEISQEETRKALKRKLGSELEERYHGEVMGVYFTEFVTQ</sequence>
<evidence type="ECO:0000256" key="6">
    <source>
        <dbReference type="ARBA" id="ARBA00022692"/>
    </source>
</evidence>
<evidence type="ECO:0000256" key="5">
    <source>
        <dbReference type="ARBA" id="ARBA00022500"/>
    </source>
</evidence>
<dbReference type="Proteomes" id="UP001499979">
    <property type="component" value="Unassembled WGS sequence"/>
</dbReference>
<keyword evidence="8 10" id="KW-1133">Transmembrane helix</keyword>
<protein>
    <recommendedName>
        <fullName evidence="10">Flagellar protein FliL</fullName>
    </recommendedName>
</protein>
<evidence type="ECO:0000256" key="8">
    <source>
        <dbReference type="ARBA" id="ARBA00022989"/>
    </source>
</evidence>
<keyword evidence="6 10" id="KW-0812">Transmembrane</keyword>
<dbReference type="EMBL" id="BAAAJE010000006">
    <property type="protein sequence ID" value="GAA1137641.1"/>
    <property type="molecule type" value="Genomic_DNA"/>
</dbReference>
<comment type="subcellular location">
    <subcellularLocation>
        <location evidence="2">Cell membrane</location>
        <topology evidence="2">Single-pass membrane protein</topology>
    </subcellularLocation>
</comment>
<evidence type="ECO:0000256" key="4">
    <source>
        <dbReference type="ARBA" id="ARBA00022475"/>
    </source>
</evidence>
<dbReference type="PANTHER" id="PTHR35091:SF2">
    <property type="entry name" value="FLAGELLAR PROTEIN FLIL"/>
    <property type="match status" value="1"/>
</dbReference>
<keyword evidence="7 10" id="KW-0283">Flagellar rotation</keyword>
<evidence type="ECO:0000256" key="2">
    <source>
        <dbReference type="ARBA" id="ARBA00004162"/>
    </source>
</evidence>
<evidence type="ECO:0000256" key="10">
    <source>
        <dbReference type="RuleBase" id="RU364125"/>
    </source>
</evidence>
<gene>
    <name evidence="12" type="ORF">GCM10009606_16960</name>
</gene>
<feature type="region of interest" description="Disordered" evidence="11">
    <location>
        <begin position="1"/>
        <end position="20"/>
    </location>
</feature>
<accession>A0ABN1UCS0</accession>
<dbReference type="RefSeq" id="WP_343907062.1">
    <property type="nucleotide sequence ID" value="NZ_BAAAJE010000006.1"/>
</dbReference>
<keyword evidence="5 10" id="KW-0145">Chemotaxis</keyword>
<evidence type="ECO:0000313" key="12">
    <source>
        <dbReference type="EMBL" id="GAA1137641.1"/>
    </source>
</evidence>
<reference evidence="12 13" key="1">
    <citation type="journal article" date="2019" name="Int. J. Syst. Evol. Microbiol.">
        <title>The Global Catalogue of Microorganisms (GCM) 10K type strain sequencing project: providing services to taxonomists for standard genome sequencing and annotation.</title>
        <authorList>
            <consortium name="The Broad Institute Genomics Platform"/>
            <consortium name="The Broad Institute Genome Sequencing Center for Infectious Disease"/>
            <person name="Wu L."/>
            <person name="Ma J."/>
        </authorList>
    </citation>
    <scope>NUCLEOTIDE SEQUENCE [LARGE SCALE GENOMIC DNA]</scope>
    <source>
        <strain evidence="12 13">JCM 11813</strain>
    </source>
</reference>
<keyword evidence="9 10" id="KW-0472">Membrane</keyword>
<dbReference type="PANTHER" id="PTHR35091">
    <property type="entry name" value="FLAGELLAR PROTEIN FLIL"/>
    <property type="match status" value="1"/>
</dbReference>
<comment type="function">
    <text evidence="1 10">Controls the rotational direction of flagella during chemotaxis.</text>
</comment>
<evidence type="ECO:0000256" key="1">
    <source>
        <dbReference type="ARBA" id="ARBA00002254"/>
    </source>
</evidence>
<comment type="caution">
    <text evidence="12">The sequence shown here is derived from an EMBL/GenBank/DDBJ whole genome shotgun (WGS) entry which is preliminary data.</text>
</comment>
<name>A0ABN1UCS0_9ACTN</name>
<keyword evidence="4 10" id="KW-1003">Cell membrane</keyword>
<feature type="transmembrane region" description="Helical" evidence="10">
    <location>
        <begin position="27"/>
        <end position="46"/>
    </location>
</feature>
<dbReference type="Pfam" id="PF03748">
    <property type="entry name" value="FliL"/>
    <property type="match status" value="1"/>
</dbReference>
<evidence type="ECO:0000256" key="9">
    <source>
        <dbReference type="ARBA" id="ARBA00023136"/>
    </source>
</evidence>
<evidence type="ECO:0000256" key="3">
    <source>
        <dbReference type="ARBA" id="ARBA00008281"/>
    </source>
</evidence>
<keyword evidence="13" id="KW-1185">Reference proteome</keyword>
<evidence type="ECO:0000256" key="11">
    <source>
        <dbReference type="SAM" id="MobiDB-lite"/>
    </source>
</evidence>
<evidence type="ECO:0000313" key="13">
    <source>
        <dbReference type="Proteomes" id="UP001499979"/>
    </source>
</evidence>
<evidence type="ECO:0000256" key="7">
    <source>
        <dbReference type="ARBA" id="ARBA00022779"/>
    </source>
</evidence>
<proteinExistence type="inferred from homology"/>
<organism evidence="12 13">
    <name type="scientific">Nocardioides aquiterrae</name>
    <dbReference type="NCBI Taxonomy" id="203799"/>
    <lineage>
        <taxon>Bacteria</taxon>
        <taxon>Bacillati</taxon>
        <taxon>Actinomycetota</taxon>
        <taxon>Actinomycetes</taxon>
        <taxon>Propionibacteriales</taxon>
        <taxon>Nocardioidaceae</taxon>
        <taxon>Nocardioides</taxon>
    </lineage>
</organism>
<dbReference type="InterPro" id="IPR005503">
    <property type="entry name" value="FliL"/>
</dbReference>
<comment type="similarity">
    <text evidence="3 10">Belongs to the FliL family.</text>
</comment>